<sequence>MEAYQLTAAEAAQLGSVTSSSISFGPLTITWNLDLSVPQIAVGASLLGVSIGQAVLNPSNPSVTLGGSVGIAKATVTLTANFSQEELDYSVDVESFGHTIVNKSGRLFSW</sequence>
<evidence type="ECO:0000313" key="2">
    <source>
        <dbReference type="Proteomes" id="UP000653797"/>
    </source>
</evidence>
<dbReference type="AlphaFoldDB" id="A0A927B4E6"/>
<gene>
    <name evidence="1" type="ORF">IC230_21285</name>
</gene>
<keyword evidence="2" id="KW-1185">Reference proteome</keyword>
<proteinExistence type="predicted"/>
<dbReference type="RefSeq" id="WP_191041066.1">
    <property type="nucleotide sequence ID" value="NZ_JACXAA010000008.1"/>
</dbReference>
<reference evidence="1" key="1">
    <citation type="submission" date="2020-09" db="EMBL/GenBank/DDBJ databases">
        <authorList>
            <person name="Kim M.K."/>
        </authorList>
    </citation>
    <scope>NUCLEOTIDE SEQUENCE</scope>
    <source>
        <strain evidence="1">BT704</strain>
    </source>
</reference>
<dbReference type="EMBL" id="JACXAA010000008">
    <property type="protein sequence ID" value="MBD2755450.1"/>
    <property type="molecule type" value="Genomic_DNA"/>
</dbReference>
<dbReference type="Proteomes" id="UP000653797">
    <property type="component" value="Unassembled WGS sequence"/>
</dbReference>
<comment type="caution">
    <text evidence="1">The sequence shown here is derived from an EMBL/GenBank/DDBJ whole genome shotgun (WGS) entry which is preliminary data.</text>
</comment>
<organism evidence="1 2">
    <name type="scientific">Spirosoma validum</name>
    <dbReference type="NCBI Taxonomy" id="2771355"/>
    <lineage>
        <taxon>Bacteria</taxon>
        <taxon>Pseudomonadati</taxon>
        <taxon>Bacteroidota</taxon>
        <taxon>Cytophagia</taxon>
        <taxon>Cytophagales</taxon>
        <taxon>Cytophagaceae</taxon>
        <taxon>Spirosoma</taxon>
    </lineage>
</organism>
<accession>A0A927B4E6</accession>
<protein>
    <submittedName>
        <fullName evidence="1">Uncharacterized protein</fullName>
    </submittedName>
</protein>
<evidence type="ECO:0000313" key="1">
    <source>
        <dbReference type="EMBL" id="MBD2755450.1"/>
    </source>
</evidence>
<name>A0A927B4E6_9BACT</name>